<dbReference type="AlphaFoldDB" id="A0AA40BAB0"/>
<feature type="compositionally biased region" description="Low complexity" evidence="1">
    <location>
        <begin position="143"/>
        <end position="154"/>
    </location>
</feature>
<feature type="region of interest" description="Disordered" evidence="1">
    <location>
        <begin position="269"/>
        <end position="288"/>
    </location>
</feature>
<dbReference type="EMBL" id="JAUKUA010000001">
    <property type="protein sequence ID" value="KAK0730529.1"/>
    <property type="molecule type" value="Genomic_DNA"/>
</dbReference>
<accession>A0AA40BAB0</accession>
<protein>
    <submittedName>
        <fullName evidence="2">Uncharacterized protein</fullName>
    </submittedName>
</protein>
<organism evidence="2 3">
    <name type="scientific">Lasiosphaeris hirsuta</name>
    <dbReference type="NCBI Taxonomy" id="260670"/>
    <lineage>
        <taxon>Eukaryota</taxon>
        <taxon>Fungi</taxon>
        <taxon>Dikarya</taxon>
        <taxon>Ascomycota</taxon>
        <taxon>Pezizomycotina</taxon>
        <taxon>Sordariomycetes</taxon>
        <taxon>Sordariomycetidae</taxon>
        <taxon>Sordariales</taxon>
        <taxon>Lasiosphaeriaceae</taxon>
        <taxon>Lasiosphaeris</taxon>
    </lineage>
</organism>
<keyword evidence="3" id="KW-1185">Reference proteome</keyword>
<evidence type="ECO:0000256" key="1">
    <source>
        <dbReference type="SAM" id="MobiDB-lite"/>
    </source>
</evidence>
<feature type="region of interest" description="Disordered" evidence="1">
    <location>
        <begin position="1"/>
        <end position="52"/>
    </location>
</feature>
<sequence length="545" mass="60868">MSDRSILKDEKDGKNRETPVMSAPGLDTEVKSHTEDGSEASPQQEAAVSIRYPNRAEYTTSDAQTTQTHTSWRPTYGKVQKCDYCDLRSKDGVLQRCNSCSVKICRQCVNAGKLAPGGRHSSETHRLEADDSDIDWSPKSRQSTKSDSTKSNSSEKPKRRHNIDELLRESQARAASRAASRVTVRARETPAERNPRRSSSLYDGDGGGDEDKATPGPEDTAAAARPVQGAAVEAAKRSRRFIDEVDDEEGEDGDYASPGKKMRYEVPAANHPSQQFPKQDADISRHDSRQNVLLSSAPSHGHGCMPCPPHHGFHFSQHGAPQWPHHPQDHPRPRYFPPPNSSQHHRHPQSSNHQAPWQGPLRPTHPARPSPSLAPPPMAANRQARSMPPAVAPPARPLAVDQVRSVYQQVFWGDQPPTFTSIEPGEIPQSWLSWMLDTQQLRPPEITEQQHRDDLGLMNNMSDVWAVYWAEFPEIRSLCSRPTATDVERRANRQEALNLLWNVFKARTRSLGTPIYPATVRFFVLERDRIRGAGRGSPVTATEDR</sequence>
<feature type="compositionally biased region" description="Low complexity" evidence="1">
    <location>
        <begin position="221"/>
        <end position="233"/>
    </location>
</feature>
<comment type="caution">
    <text evidence="2">The sequence shown here is derived from an EMBL/GenBank/DDBJ whole genome shotgun (WGS) entry which is preliminary data.</text>
</comment>
<feature type="region of interest" description="Disordered" evidence="1">
    <location>
        <begin position="112"/>
        <end position="260"/>
    </location>
</feature>
<feature type="compositionally biased region" description="Acidic residues" evidence="1">
    <location>
        <begin position="244"/>
        <end position="254"/>
    </location>
</feature>
<feature type="compositionally biased region" description="Pro residues" evidence="1">
    <location>
        <begin position="366"/>
        <end position="378"/>
    </location>
</feature>
<feature type="compositionally biased region" description="Basic and acidic residues" evidence="1">
    <location>
        <begin position="234"/>
        <end position="243"/>
    </location>
</feature>
<name>A0AA40BAB0_9PEZI</name>
<proteinExistence type="predicted"/>
<feature type="compositionally biased region" description="Basic and acidic residues" evidence="1">
    <location>
        <begin position="279"/>
        <end position="288"/>
    </location>
</feature>
<feature type="compositionally biased region" description="Basic and acidic residues" evidence="1">
    <location>
        <begin position="162"/>
        <end position="171"/>
    </location>
</feature>
<feature type="compositionally biased region" description="Basic and acidic residues" evidence="1">
    <location>
        <begin position="185"/>
        <end position="195"/>
    </location>
</feature>
<feature type="compositionally biased region" description="Low complexity" evidence="1">
    <location>
        <begin position="172"/>
        <end position="183"/>
    </location>
</feature>
<gene>
    <name evidence="2" type="ORF">B0H67DRAFT_37095</name>
</gene>
<evidence type="ECO:0000313" key="2">
    <source>
        <dbReference type="EMBL" id="KAK0730529.1"/>
    </source>
</evidence>
<feature type="compositionally biased region" description="Basic and acidic residues" evidence="1">
    <location>
        <begin position="1"/>
        <end position="17"/>
    </location>
</feature>
<reference evidence="2" key="1">
    <citation type="submission" date="2023-06" db="EMBL/GenBank/DDBJ databases">
        <title>Genome-scale phylogeny and comparative genomics of the fungal order Sordariales.</title>
        <authorList>
            <consortium name="Lawrence Berkeley National Laboratory"/>
            <person name="Hensen N."/>
            <person name="Bonometti L."/>
            <person name="Westerberg I."/>
            <person name="Brannstrom I.O."/>
            <person name="Guillou S."/>
            <person name="Cros-Aarteil S."/>
            <person name="Calhoun S."/>
            <person name="Haridas S."/>
            <person name="Kuo A."/>
            <person name="Mondo S."/>
            <person name="Pangilinan J."/>
            <person name="Riley R."/>
            <person name="Labutti K."/>
            <person name="Andreopoulos B."/>
            <person name="Lipzen A."/>
            <person name="Chen C."/>
            <person name="Yanf M."/>
            <person name="Daum C."/>
            <person name="Ng V."/>
            <person name="Clum A."/>
            <person name="Steindorff A."/>
            <person name="Ohm R."/>
            <person name="Martin F."/>
            <person name="Silar P."/>
            <person name="Natvig D."/>
            <person name="Lalanne C."/>
            <person name="Gautier V."/>
            <person name="Ament-Velasquez S.L."/>
            <person name="Kruys A."/>
            <person name="Hutchinson M.I."/>
            <person name="Powell A.J."/>
            <person name="Barry K."/>
            <person name="Miller A.N."/>
            <person name="Grigoriev I.V."/>
            <person name="Debuchy R."/>
            <person name="Gladieux P."/>
            <person name="Thoren M.H."/>
            <person name="Johannesson H."/>
        </authorList>
    </citation>
    <scope>NUCLEOTIDE SEQUENCE</scope>
    <source>
        <strain evidence="2">SMH4607-1</strain>
    </source>
</reference>
<evidence type="ECO:0000313" key="3">
    <source>
        <dbReference type="Proteomes" id="UP001172102"/>
    </source>
</evidence>
<feature type="compositionally biased region" description="Basic and acidic residues" evidence="1">
    <location>
        <begin position="120"/>
        <end position="129"/>
    </location>
</feature>
<dbReference type="Proteomes" id="UP001172102">
    <property type="component" value="Unassembled WGS sequence"/>
</dbReference>
<feature type="region of interest" description="Disordered" evidence="1">
    <location>
        <begin position="313"/>
        <end position="393"/>
    </location>
</feature>